<feature type="region of interest" description="Disordered" evidence="1">
    <location>
        <begin position="306"/>
        <end position="328"/>
    </location>
</feature>
<comment type="caution">
    <text evidence="2">The sequence shown here is derived from an EMBL/GenBank/DDBJ whole genome shotgun (WGS) entry which is preliminary data.</text>
</comment>
<feature type="compositionally biased region" description="Polar residues" evidence="1">
    <location>
        <begin position="367"/>
        <end position="381"/>
    </location>
</feature>
<feature type="compositionally biased region" description="Polar residues" evidence="1">
    <location>
        <begin position="1"/>
        <end position="14"/>
    </location>
</feature>
<reference evidence="2" key="1">
    <citation type="journal article" date="2020" name="Fungal Divers.">
        <title>Resolving the Mortierellaceae phylogeny through synthesis of multi-gene phylogenetics and phylogenomics.</title>
        <authorList>
            <person name="Vandepol N."/>
            <person name="Liber J."/>
            <person name="Desiro A."/>
            <person name="Na H."/>
            <person name="Kennedy M."/>
            <person name="Barry K."/>
            <person name="Grigoriev I.V."/>
            <person name="Miller A.N."/>
            <person name="O'Donnell K."/>
            <person name="Stajich J.E."/>
            <person name="Bonito G."/>
        </authorList>
    </citation>
    <scope>NUCLEOTIDE SEQUENCE</scope>
    <source>
        <strain evidence="2">KOD948</strain>
    </source>
</reference>
<accession>A0A9P6Q839</accession>
<dbReference type="EMBL" id="JAAAJA010000108">
    <property type="protein sequence ID" value="KAG0262039.1"/>
    <property type="molecule type" value="Genomic_DNA"/>
</dbReference>
<feature type="compositionally biased region" description="Low complexity" evidence="1">
    <location>
        <begin position="317"/>
        <end position="327"/>
    </location>
</feature>
<dbReference type="OrthoDB" id="2420930at2759"/>
<dbReference type="AlphaFoldDB" id="A0A9P6Q839"/>
<dbReference type="Proteomes" id="UP000726737">
    <property type="component" value="Unassembled WGS sequence"/>
</dbReference>
<feature type="region of interest" description="Disordered" evidence="1">
    <location>
        <begin position="346"/>
        <end position="403"/>
    </location>
</feature>
<evidence type="ECO:0000256" key="1">
    <source>
        <dbReference type="SAM" id="MobiDB-lite"/>
    </source>
</evidence>
<feature type="region of interest" description="Disordered" evidence="1">
    <location>
        <begin position="1"/>
        <end position="71"/>
    </location>
</feature>
<evidence type="ECO:0000313" key="3">
    <source>
        <dbReference type="Proteomes" id="UP000726737"/>
    </source>
</evidence>
<gene>
    <name evidence="2" type="ORF">BG011_000392</name>
</gene>
<evidence type="ECO:0000313" key="2">
    <source>
        <dbReference type="EMBL" id="KAG0262039.1"/>
    </source>
</evidence>
<keyword evidence="3" id="KW-1185">Reference proteome</keyword>
<feature type="compositionally biased region" description="Basic residues" evidence="1">
    <location>
        <begin position="20"/>
        <end position="33"/>
    </location>
</feature>
<proteinExistence type="predicted"/>
<protein>
    <submittedName>
        <fullName evidence="2">Uncharacterized protein</fullName>
    </submittedName>
</protein>
<organism evidence="2 3">
    <name type="scientific">Mortierella polycephala</name>
    <dbReference type="NCBI Taxonomy" id="41804"/>
    <lineage>
        <taxon>Eukaryota</taxon>
        <taxon>Fungi</taxon>
        <taxon>Fungi incertae sedis</taxon>
        <taxon>Mucoromycota</taxon>
        <taxon>Mortierellomycotina</taxon>
        <taxon>Mortierellomycetes</taxon>
        <taxon>Mortierellales</taxon>
        <taxon>Mortierellaceae</taxon>
        <taxon>Mortierella</taxon>
    </lineage>
</organism>
<name>A0A9P6Q839_9FUNG</name>
<feature type="compositionally biased region" description="Low complexity" evidence="1">
    <location>
        <begin position="44"/>
        <end position="58"/>
    </location>
</feature>
<feature type="compositionally biased region" description="Low complexity" evidence="1">
    <location>
        <begin position="382"/>
        <end position="396"/>
    </location>
</feature>
<feature type="region of interest" description="Disordered" evidence="1">
    <location>
        <begin position="115"/>
        <end position="179"/>
    </location>
</feature>
<sequence>MSASVALTSLNPWSTPKDPHHLKRRHTRGHTKPFRCSPSPPTSPSSASFSESSLSQCSTQEEDLGNVESTASIHRSFSANVEKGTDDIVKKSPSTGVPSWFGSLRSFAISASSSSRGAFTPLIPSSAKSCPPVSTRPRSHGRSSSIYYAGPLDDLDSDSDFVNDYNQDEPITSKNGLKENRVRGPRMSWTMLDPSLGGILPTSYKSISGSEPELSSPSGSSLASSFHSNVEDLAITEAPYRDNDEEHDIVFNAADNEDLSWINDHRAQETDFDNTNASSAYPTVSTSKPAMALSFLKSCASSIPNFREGSDQGKNASSTPGPSGSGTWSFRRLSMNLLSTNQYVSLDVPEDPAPKNAQEGLGRDDSGQNCRNSDDICQSGHSSIPSPVLSTSSRSLMKMGRAD</sequence>